<evidence type="ECO:0000313" key="1">
    <source>
        <dbReference type="EMBL" id="SEN75463.1"/>
    </source>
</evidence>
<dbReference type="Proteomes" id="UP000199206">
    <property type="component" value="Unassembled WGS sequence"/>
</dbReference>
<organism evidence="1 2">
    <name type="scientific">Sphingomonas gellani</name>
    <dbReference type="NCBI Taxonomy" id="1166340"/>
    <lineage>
        <taxon>Bacteria</taxon>
        <taxon>Pseudomonadati</taxon>
        <taxon>Pseudomonadota</taxon>
        <taxon>Alphaproteobacteria</taxon>
        <taxon>Sphingomonadales</taxon>
        <taxon>Sphingomonadaceae</taxon>
        <taxon>Sphingomonas</taxon>
    </lineage>
</organism>
<proteinExistence type="predicted"/>
<evidence type="ECO:0000313" key="2">
    <source>
        <dbReference type="Proteomes" id="UP000199206"/>
    </source>
</evidence>
<protein>
    <submittedName>
        <fullName evidence="1">Uncharacterized protein</fullName>
    </submittedName>
</protein>
<keyword evidence="2" id="KW-1185">Reference proteome</keyword>
<name>A0A1H8J3F5_9SPHN</name>
<gene>
    <name evidence="1" type="ORF">SAMN05192583_3472</name>
</gene>
<dbReference type="EMBL" id="FOCF01000012">
    <property type="protein sequence ID" value="SEN75463.1"/>
    <property type="molecule type" value="Genomic_DNA"/>
</dbReference>
<sequence length="89" mass="9435">MMYLVFGCDPVGDRVLWEEDEVHGNTMSVSLPPDLVTDMLAWNEQMAGAVLATAEATSALARLNSDGANLAKRIAAAVPGGAKVRFLSE</sequence>
<accession>A0A1H8J3F5</accession>
<dbReference type="AlphaFoldDB" id="A0A1H8J3F5"/>
<reference evidence="2" key="1">
    <citation type="submission" date="2016-10" db="EMBL/GenBank/DDBJ databases">
        <authorList>
            <person name="Varghese N."/>
            <person name="Submissions S."/>
        </authorList>
    </citation>
    <scope>NUCLEOTIDE SEQUENCE [LARGE SCALE GENOMIC DNA]</scope>
    <source>
        <strain evidence="2">S6-262</strain>
    </source>
</reference>